<dbReference type="PROSITE" id="PS50283">
    <property type="entry name" value="NA_SOLUT_SYMP_3"/>
    <property type="match status" value="1"/>
</dbReference>
<evidence type="ECO:0000256" key="3">
    <source>
        <dbReference type="ARBA" id="ARBA00022448"/>
    </source>
</evidence>
<evidence type="ECO:0000256" key="12">
    <source>
        <dbReference type="SAM" id="Phobius"/>
    </source>
</evidence>
<comment type="subcellular location">
    <subcellularLocation>
        <location evidence="1">Cell membrane</location>
        <topology evidence="1">Multi-pass membrane protein</topology>
    </subcellularLocation>
</comment>
<feature type="transmembrane region" description="Helical" evidence="12">
    <location>
        <begin position="497"/>
        <end position="521"/>
    </location>
</feature>
<evidence type="ECO:0000313" key="13">
    <source>
        <dbReference type="EMBL" id="REG92904.1"/>
    </source>
</evidence>
<keyword evidence="9 12" id="KW-0472">Membrane</keyword>
<feature type="transmembrane region" description="Helical" evidence="12">
    <location>
        <begin position="354"/>
        <end position="377"/>
    </location>
</feature>
<comment type="caution">
    <text evidence="13">The sequence shown here is derived from an EMBL/GenBank/DDBJ whole genome shotgun (WGS) entry which is preliminary data.</text>
</comment>
<dbReference type="InterPro" id="IPR001734">
    <property type="entry name" value="Na/solute_symporter"/>
</dbReference>
<keyword evidence="7" id="KW-0915">Sodium</keyword>
<feature type="transmembrane region" description="Helical" evidence="12">
    <location>
        <begin position="42"/>
        <end position="63"/>
    </location>
</feature>
<feature type="transmembrane region" description="Helical" evidence="12">
    <location>
        <begin position="440"/>
        <end position="460"/>
    </location>
</feature>
<sequence>MEKLQQLDYYAFILYMLLMAGVGGFFGWFVKDIKQYFKGGNTIPWVIGAISNYMGLFSSFVFVAHAGIAYQYGLFGVIILWSTVFPCLIAARYLGKRWRRSGIITPVEYLETRFNSGVRQTFSWIGLVIRFLDNMVRLYAIGIFITTATSFSFYESILISGFVITAFTIVGGVWAVVVMDTLQFVILIFASLILVPLSLEAAGGLSNLMDAHPAHFNIFNGPDATPLWILVYYVLISLKYNANWVFIQRFYSVKDEKSSSKLGYFTAALFFVFPIFFLLPAIAAQEILPDLSNPEMAYVGVAVKLLPTGLMGLMLAAIFSATMSSLNSEFNVMSGVLTNDIYKRLFNPNASDMHYIWVARLNIILVGIVATIGALFVGQLGGAFEANKLLTGIFSIPLAIPLIFGIIFKKPRPLGAIATVIVGIGLGLVLNSIAGLSWEMATLIEIVVCFLIFFGSGIFVSKSLEYKTRVEEFFKQLNTPLRKDEIPEISEQFQNMLFMVFIIALAISGLLIFGMAMFSVGTLGSKIAIYGAIFLMLLAVILFFYYKKIKPKTY</sequence>
<evidence type="ECO:0000256" key="4">
    <source>
        <dbReference type="ARBA" id="ARBA00022475"/>
    </source>
</evidence>
<feature type="transmembrane region" description="Helical" evidence="12">
    <location>
        <begin position="414"/>
        <end position="434"/>
    </location>
</feature>
<dbReference type="GO" id="GO:0015293">
    <property type="term" value="F:symporter activity"/>
    <property type="evidence" value="ECO:0007669"/>
    <property type="project" value="TreeGrafter"/>
</dbReference>
<evidence type="ECO:0000256" key="6">
    <source>
        <dbReference type="ARBA" id="ARBA00022989"/>
    </source>
</evidence>
<feature type="transmembrane region" description="Helical" evidence="12">
    <location>
        <begin position="389"/>
        <end position="407"/>
    </location>
</feature>
<dbReference type="RefSeq" id="WP_240510802.1">
    <property type="nucleotide sequence ID" value="NZ_MSSW01000003.1"/>
</dbReference>
<evidence type="ECO:0000256" key="9">
    <source>
        <dbReference type="ARBA" id="ARBA00023136"/>
    </source>
</evidence>
<keyword evidence="14" id="KW-1185">Reference proteome</keyword>
<accession>A0A3E0E3N6</accession>
<feature type="transmembrane region" description="Helical" evidence="12">
    <location>
        <begin position="262"/>
        <end position="284"/>
    </location>
</feature>
<keyword evidence="5 12" id="KW-0812">Transmembrane</keyword>
<feature type="transmembrane region" description="Helical" evidence="12">
    <location>
        <begin position="157"/>
        <end position="177"/>
    </location>
</feature>
<evidence type="ECO:0000256" key="10">
    <source>
        <dbReference type="ARBA" id="ARBA00023201"/>
    </source>
</evidence>
<evidence type="ECO:0000256" key="7">
    <source>
        <dbReference type="ARBA" id="ARBA00023053"/>
    </source>
</evidence>
<feature type="transmembrane region" description="Helical" evidence="12">
    <location>
        <begin position="184"/>
        <end position="205"/>
    </location>
</feature>
<dbReference type="EMBL" id="QUNF01000002">
    <property type="protein sequence ID" value="REG92904.1"/>
    <property type="molecule type" value="Genomic_DNA"/>
</dbReference>
<reference evidence="13 14" key="1">
    <citation type="submission" date="2018-08" db="EMBL/GenBank/DDBJ databases">
        <title>Genomic Encyclopedia of Archaeal and Bacterial Type Strains, Phase II (KMG-II): from individual species to whole genera.</title>
        <authorList>
            <person name="Goeker M."/>
        </authorList>
    </citation>
    <scope>NUCLEOTIDE SEQUENCE [LARGE SCALE GENOMIC DNA]</scope>
    <source>
        <strain evidence="13 14">DSM 15986</strain>
    </source>
</reference>
<dbReference type="GO" id="GO:0005886">
    <property type="term" value="C:plasma membrane"/>
    <property type="evidence" value="ECO:0007669"/>
    <property type="project" value="UniProtKB-SubCell"/>
</dbReference>
<evidence type="ECO:0000256" key="11">
    <source>
        <dbReference type="RuleBase" id="RU362091"/>
    </source>
</evidence>
<feature type="transmembrane region" description="Helical" evidence="12">
    <location>
        <begin position="527"/>
        <end position="546"/>
    </location>
</feature>
<feature type="transmembrane region" description="Helical" evidence="12">
    <location>
        <begin position="225"/>
        <end position="242"/>
    </location>
</feature>
<evidence type="ECO:0000256" key="5">
    <source>
        <dbReference type="ARBA" id="ARBA00022692"/>
    </source>
</evidence>
<dbReference type="NCBIfam" id="TIGR00813">
    <property type="entry name" value="sss"/>
    <property type="match status" value="1"/>
</dbReference>
<feature type="transmembrane region" description="Helical" evidence="12">
    <location>
        <begin position="69"/>
        <end position="91"/>
    </location>
</feature>
<protein>
    <submittedName>
        <fullName evidence="13">SSS family transporter</fullName>
    </submittedName>
</protein>
<gene>
    <name evidence="13" type="ORF">C8N25_102310</name>
</gene>
<keyword evidence="6 12" id="KW-1133">Transmembrane helix</keyword>
<keyword evidence="3" id="KW-0813">Transport</keyword>
<dbReference type="Proteomes" id="UP000256405">
    <property type="component" value="Unassembled WGS sequence"/>
</dbReference>
<name>A0A3E0E3N6_9BACT</name>
<dbReference type="GO" id="GO:0006814">
    <property type="term" value="P:sodium ion transport"/>
    <property type="evidence" value="ECO:0007669"/>
    <property type="project" value="UniProtKB-KW"/>
</dbReference>
<dbReference type="Pfam" id="PF00474">
    <property type="entry name" value="SSF"/>
    <property type="match status" value="1"/>
</dbReference>
<dbReference type="InterPro" id="IPR038377">
    <property type="entry name" value="Na/Glc_symporter_sf"/>
</dbReference>
<evidence type="ECO:0000313" key="14">
    <source>
        <dbReference type="Proteomes" id="UP000256405"/>
    </source>
</evidence>
<dbReference type="PANTHER" id="PTHR42985">
    <property type="entry name" value="SODIUM-COUPLED MONOCARBOXYLATE TRANSPORTER"/>
    <property type="match status" value="1"/>
</dbReference>
<dbReference type="PANTHER" id="PTHR42985:SF40">
    <property type="entry name" value="LD47995P-RELATED"/>
    <property type="match status" value="1"/>
</dbReference>
<evidence type="ECO:0000256" key="2">
    <source>
        <dbReference type="ARBA" id="ARBA00006434"/>
    </source>
</evidence>
<dbReference type="Gene3D" id="1.20.1730.10">
    <property type="entry name" value="Sodium/glucose cotransporter"/>
    <property type="match status" value="1"/>
</dbReference>
<evidence type="ECO:0000256" key="1">
    <source>
        <dbReference type="ARBA" id="ARBA00004651"/>
    </source>
</evidence>
<keyword evidence="10" id="KW-0739">Sodium transport</keyword>
<evidence type="ECO:0000256" key="8">
    <source>
        <dbReference type="ARBA" id="ARBA00023065"/>
    </source>
</evidence>
<proteinExistence type="inferred from homology"/>
<keyword evidence="8" id="KW-0406">Ion transport</keyword>
<feature type="transmembrane region" description="Helical" evidence="12">
    <location>
        <begin position="296"/>
        <end position="319"/>
    </location>
</feature>
<comment type="similarity">
    <text evidence="2 11">Belongs to the sodium:solute symporter (SSF) (TC 2.A.21) family.</text>
</comment>
<dbReference type="InterPro" id="IPR051163">
    <property type="entry name" value="Sodium:Solute_Symporter_SSF"/>
</dbReference>
<dbReference type="AlphaFoldDB" id="A0A3E0E3N6"/>
<feature type="transmembrane region" description="Helical" evidence="12">
    <location>
        <begin position="12"/>
        <end position="30"/>
    </location>
</feature>
<keyword evidence="4" id="KW-1003">Cell membrane</keyword>
<feature type="transmembrane region" description="Helical" evidence="12">
    <location>
        <begin position="122"/>
        <end position="145"/>
    </location>
</feature>
<organism evidence="13 14">
    <name type="scientific">Algoriphagus antarcticus</name>
    <dbReference type="NCBI Taxonomy" id="238540"/>
    <lineage>
        <taxon>Bacteria</taxon>
        <taxon>Pseudomonadati</taxon>
        <taxon>Bacteroidota</taxon>
        <taxon>Cytophagia</taxon>
        <taxon>Cytophagales</taxon>
        <taxon>Cyclobacteriaceae</taxon>
        <taxon>Algoriphagus</taxon>
    </lineage>
</organism>